<dbReference type="PANTHER" id="PTHR43877:SF2">
    <property type="entry name" value="AMINOALKYLPHOSPHONATE N-ACETYLTRANSFERASE-RELATED"/>
    <property type="match status" value="1"/>
</dbReference>
<gene>
    <name evidence="4" type="ORF">EQG49_08300</name>
</gene>
<dbReference type="Pfam" id="PF13673">
    <property type="entry name" value="Acetyltransf_10"/>
    <property type="match status" value="1"/>
</dbReference>
<dbReference type="Proteomes" id="UP000292886">
    <property type="component" value="Chromosome"/>
</dbReference>
<evidence type="ECO:0000256" key="1">
    <source>
        <dbReference type="ARBA" id="ARBA00022679"/>
    </source>
</evidence>
<keyword evidence="5" id="KW-1185">Reference proteome</keyword>
<name>A0A4P6YUQ8_9LACO</name>
<dbReference type="Gene3D" id="3.40.630.30">
    <property type="match status" value="1"/>
</dbReference>
<dbReference type="PANTHER" id="PTHR43877">
    <property type="entry name" value="AMINOALKYLPHOSPHONATE N-ACETYLTRANSFERASE-RELATED-RELATED"/>
    <property type="match status" value="1"/>
</dbReference>
<evidence type="ECO:0000259" key="3">
    <source>
        <dbReference type="PROSITE" id="PS51186"/>
    </source>
</evidence>
<sequence>MQIEKQFGFGHVATDALEIRLAVFNKEQGFSISDELDGLDETTTHYVGYLTPDEPITTARISKDKPGNWHIQRVATTKAARGKGYSTALLKQVEADAREKHVKTLDLGAQIQAKGFYEALGYQVVGEQFLDAGAPHVRMVKELTR</sequence>
<accession>A0A4P6YUQ8</accession>
<dbReference type="InterPro" id="IPR000182">
    <property type="entry name" value="GNAT_dom"/>
</dbReference>
<dbReference type="InterPro" id="IPR050832">
    <property type="entry name" value="Bact_Acetyltransf"/>
</dbReference>
<feature type="domain" description="N-acetyltransferase" evidence="3">
    <location>
        <begin position="7"/>
        <end position="144"/>
    </location>
</feature>
<dbReference type="PROSITE" id="PS51186">
    <property type="entry name" value="GNAT"/>
    <property type="match status" value="1"/>
</dbReference>
<evidence type="ECO:0000256" key="2">
    <source>
        <dbReference type="ARBA" id="ARBA00023315"/>
    </source>
</evidence>
<reference evidence="5" key="1">
    <citation type="submission" date="2019-03" db="EMBL/GenBank/DDBJ databases">
        <title>Weissella sp. 26KH-42 Genome sequencing.</title>
        <authorList>
            <person name="Heo J."/>
            <person name="Kim S.-J."/>
            <person name="Kim J.-S."/>
            <person name="Hong S.-B."/>
            <person name="Kwon S.-W."/>
        </authorList>
    </citation>
    <scope>NUCLEOTIDE SEQUENCE [LARGE SCALE GENOMIC DNA]</scope>
    <source>
        <strain evidence="5">26KH-42</strain>
    </source>
</reference>
<dbReference type="RefSeq" id="WP_133363548.1">
    <property type="nucleotide sequence ID" value="NZ_CP037940.1"/>
</dbReference>
<dbReference type="CDD" id="cd04301">
    <property type="entry name" value="NAT_SF"/>
    <property type="match status" value="1"/>
</dbReference>
<evidence type="ECO:0000313" key="4">
    <source>
        <dbReference type="EMBL" id="QBO36471.1"/>
    </source>
</evidence>
<dbReference type="OrthoDB" id="9796171at2"/>
<dbReference type="KEGG" id="wei:EQG49_08300"/>
<keyword evidence="2" id="KW-0012">Acyltransferase</keyword>
<organism evidence="4 5">
    <name type="scientific">Periweissella cryptocerci</name>
    <dbReference type="NCBI Taxonomy" id="2506420"/>
    <lineage>
        <taxon>Bacteria</taxon>
        <taxon>Bacillati</taxon>
        <taxon>Bacillota</taxon>
        <taxon>Bacilli</taxon>
        <taxon>Lactobacillales</taxon>
        <taxon>Lactobacillaceae</taxon>
        <taxon>Periweissella</taxon>
    </lineage>
</organism>
<protein>
    <submittedName>
        <fullName evidence="4">GNAT family N-acetyltransferase</fullName>
    </submittedName>
</protein>
<dbReference type="InterPro" id="IPR016181">
    <property type="entry name" value="Acyl_CoA_acyltransferase"/>
</dbReference>
<proteinExistence type="predicted"/>
<dbReference type="SUPFAM" id="SSF55729">
    <property type="entry name" value="Acyl-CoA N-acyltransferases (Nat)"/>
    <property type="match status" value="1"/>
</dbReference>
<dbReference type="GO" id="GO:0016747">
    <property type="term" value="F:acyltransferase activity, transferring groups other than amino-acyl groups"/>
    <property type="evidence" value="ECO:0007669"/>
    <property type="project" value="InterPro"/>
</dbReference>
<dbReference type="AlphaFoldDB" id="A0A4P6YUQ8"/>
<evidence type="ECO:0000313" key="5">
    <source>
        <dbReference type="Proteomes" id="UP000292886"/>
    </source>
</evidence>
<dbReference type="EMBL" id="CP037940">
    <property type="protein sequence ID" value="QBO36471.1"/>
    <property type="molecule type" value="Genomic_DNA"/>
</dbReference>
<keyword evidence="1 4" id="KW-0808">Transferase</keyword>